<dbReference type="InterPro" id="IPR004947">
    <property type="entry name" value="DNase_II"/>
</dbReference>
<feature type="chain" id="PRO_5042571956" evidence="3">
    <location>
        <begin position="21"/>
        <end position="385"/>
    </location>
</feature>
<gene>
    <name evidence="5" type="primary">LOC100903879</name>
</gene>
<evidence type="ECO:0000256" key="3">
    <source>
        <dbReference type="SAM" id="SignalP"/>
    </source>
</evidence>
<dbReference type="CDD" id="cd09120">
    <property type="entry name" value="PLDc_DNaseII_1"/>
    <property type="match status" value="1"/>
</dbReference>
<dbReference type="PANTHER" id="PTHR10858:SF23">
    <property type="entry name" value="DEOXYRIBONUCLEASE II"/>
    <property type="match status" value="1"/>
</dbReference>
<organism evidence="4 5">
    <name type="scientific">Galendromus occidentalis</name>
    <name type="common">western predatory mite</name>
    <dbReference type="NCBI Taxonomy" id="34638"/>
    <lineage>
        <taxon>Eukaryota</taxon>
        <taxon>Metazoa</taxon>
        <taxon>Ecdysozoa</taxon>
        <taxon>Arthropoda</taxon>
        <taxon>Chelicerata</taxon>
        <taxon>Arachnida</taxon>
        <taxon>Acari</taxon>
        <taxon>Parasitiformes</taxon>
        <taxon>Mesostigmata</taxon>
        <taxon>Gamasina</taxon>
        <taxon>Phytoseioidea</taxon>
        <taxon>Phytoseiidae</taxon>
        <taxon>Typhlodrominae</taxon>
        <taxon>Galendromus</taxon>
    </lineage>
</organism>
<comment type="similarity">
    <text evidence="1">Belongs to the DNase II family.</text>
</comment>
<dbReference type="CDD" id="cd09121">
    <property type="entry name" value="PLDc_DNaseII_2"/>
    <property type="match status" value="1"/>
</dbReference>
<evidence type="ECO:0000313" key="5">
    <source>
        <dbReference type="RefSeq" id="XP_003741591.1"/>
    </source>
</evidence>
<dbReference type="RefSeq" id="XP_003741591.1">
    <property type="nucleotide sequence ID" value="XM_003741543.1"/>
</dbReference>
<dbReference type="KEGG" id="goe:100903879"/>
<dbReference type="PANTHER" id="PTHR10858">
    <property type="entry name" value="DEOXYRIBONUCLEASE II"/>
    <property type="match status" value="1"/>
</dbReference>
<keyword evidence="4" id="KW-1185">Reference proteome</keyword>
<name>A0AAJ6QRL7_9ACAR</name>
<dbReference type="GeneID" id="100903879"/>
<accession>A0AAJ6QRL7</accession>
<keyword evidence="2" id="KW-0378">Hydrolase</keyword>
<evidence type="ECO:0000256" key="2">
    <source>
        <dbReference type="ARBA" id="ARBA00022801"/>
    </source>
</evidence>
<evidence type="ECO:0000256" key="1">
    <source>
        <dbReference type="ARBA" id="ARBA00007527"/>
    </source>
</evidence>
<sequence>MKILSFVSVLICIGRSPSEALWCKDAEGNQVEWSLIYKLPHRLSQPPSSPLSSVPKRSKHDGSDYGYIDSRMVADGARNFSSGAKGIFSDEQNPLANSLEPLFKWSKAKANRELVYIAYNDQPPVEGEKASWSSGHTKGVVLFDSDSGLWLVHSVPKFPENTFSGNFSFPKNGYVNGQTLLCMSFKSRQLNSIAAHLLNQEAHIYESHAPANFSKLYPNLSLLLSNPSAYNVTQNVTKNVIRGVRGMPFLAFAKSGSLDDDVYSRAIAPALGSDLYVSSWQNGEGGKLDSECSMKFKVLDVESVSFTFGESETAWSTKNDHSKWAVTRSKSTWLCIGSINRMRSQFKRGGETVCLSERTLGKLFQNAVTNHTTCDSDKAVSSREP</sequence>
<dbReference type="GO" id="GO:0004531">
    <property type="term" value="F:deoxyribonuclease II activity"/>
    <property type="evidence" value="ECO:0007669"/>
    <property type="project" value="InterPro"/>
</dbReference>
<reference evidence="5" key="1">
    <citation type="submission" date="2025-08" db="UniProtKB">
        <authorList>
            <consortium name="RefSeq"/>
        </authorList>
    </citation>
    <scope>IDENTIFICATION</scope>
</reference>
<dbReference type="Pfam" id="PF03265">
    <property type="entry name" value="DNase_II"/>
    <property type="match status" value="1"/>
</dbReference>
<protein>
    <submittedName>
        <fullName evidence="5">Deoxyribonuclease-2-alpha</fullName>
    </submittedName>
</protein>
<dbReference type="AlphaFoldDB" id="A0AAJ6QRL7"/>
<proteinExistence type="inferred from homology"/>
<evidence type="ECO:0000313" key="4">
    <source>
        <dbReference type="Proteomes" id="UP000694867"/>
    </source>
</evidence>
<dbReference type="Proteomes" id="UP000694867">
    <property type="component" value="Unplaced"/>
</dbReference>
<dbReference type="GO" id="GO:0006309">
    <property type="term" value="P:apoptotic DNA fragmentation"/>
    <property type="evidence" value="ECO:0007669"/>
    <property type="project" value="TreeGrafter"/>
</dbReference>
<keyword evidence="3" id="KW-0732">Signal</keyword>
<feature type="signal peptide" evidence="3">
    <location>
        <begin position="1"/>
        <end position="20"/>
    </location>
</feature>